<dbReference type="AlphaFoldDB" id="A0A1I5X8D1"/>
<evidence type="ECO:0000256" key="3">
    <source>
        <dbReference type="ARBA" id="ARBA00023163"/>
    </source>
</evidence>
<dbReference type="PANTHER" id="PTHR47506:SF1">
    <property type="entry name" value="HTH-TYPE TRANSCRIPTIONAL REGULATOR YJDC"/>
    <property type="match status" value="1"/>
</dbReference>
<proteinExistence type="predicted"/>
<protein>
    <submittedName>
        <fullName evidence="6">DNA-binding transcriptional regulator, AcrR family</fullName>
    </submittedName>
</protein>
<accession>A0A1I5X8D1</accession>
<dbReference type="Pfam" id="PF16925">
    <property type="entry name" value="TetR_C_13"/>
    <property type="match status" value="1"/>
</dbReference>
<dbReference type="eggNOG" id="COG1309">
    <property type="taxonomic scope" value="Bacteria"/>
</dbReference>
<dbReference type="SUPFAM" id="SSF46689">
    <property type="entry name" value="Homeodomain-like"/>
    <property type="match status" value="1"/>
</dbReference>
<dbReference type="Gene3D" id="1.10.357.10">
    <property type="entry name" value="Tetracycline Repressor, domain 2"/>
    <property type="match status" value="1"/>
</dbReference>
<dbReference type="InterPro" id="IPR009057">
    <property type="entry name" value="Homeodomain-like_sf"/>
</dbReference>
<dbReference type="SUPFAM" id="SSF48498">
    <property type="entry name" value="Tetracyclin repressor-like, C-terminal domain"/>
    <property type="match status" value="1"/>
</dbReference>
<dbReference type="InterPro" id="IPR001647">
    <property type="entry name" value="HTH_TetR"/>
</dbReference>
<evidence type="ECO:0000256" key="4">
    <source>
        <dbReference type="PROSITE-ProRule" id="PRU00335"/>
    </source>
</evidence>
<dbReference type="PANTHER" id="PTHR47506">
    <property type="entry name" value="TRANSCRIPTIONAL REGULATORY PROTEIN"/>
    <property type="match status" value="1"/>
</dbReference>
<evidence type="ECO:0000259" key="5">
    <source>
        <dbReference type="PROSITE" id="PS50977"/>
    </source>
</evidence>
<dbReference type="InParanoid" id="A0A1I5X8D1"/>
<organism evidence="6 7">
    <name type="scientific">Actinomadura madurae</name>
    <dbReference type="NCBI Taxonomy" id="1993"/>
    <lineage>
        <taxon>Bacteria</taxon>
        <taxon>Bacillati</taxon>
        <taxon>Actinomycetota</taxon>
        <taxon>Actinomycetes</taxon>
        <taxon>Streptosporangiales</taxon>
        <taxon>Thermomonosporaceae</taxon>
        <taxon>Actinomadura</taxon>
    </lineage>
</organism>
<evidence type="ECO:0000313" key="6">
    <source>
        <dbReference type="EMBL" id="SFQ28235.1"/>
    </source>
</evidence>
<dbReference type="Gene3D" id="1.10.10.60">
    <property type="entry name" value="Homeodomain-like"/>
    <property type="match status" value="1"/>
</dbReference>
<feature type="DNA-binding region" description="H-T-H motif" evidence="4">
    <location>
        <begin position="56"/>
        <end position="75"/>
    </location>
</feature>
<evidence type="ECO:0000313" key="7">
    <source>
        <dbReference type="Proteomes" id="UP000183413"/>
    </source>
</evidence>
<evidence type="ECO:0000256" key="2">
    <source>
        <dbReference type="ARBA" id="ARBA00023125"/>
    </source>
</evidence>
<keyword evidence="7" id="KW-1185">Reference proteome</keyword>
<dbReference type="InterPro" id="IPR036271">
    <property type="entry name" value="Tet_transcr_reg_TetR-rel_C_sf"/>
</dbReference>
<reference evidence="6 7" key="1">
    <citation type="submission" date="2016-10" db="EMBL/GenBank/DDBJ databases">
        <authorList>
            <person name="de Groot N.N."/>
        </authorList>
    </citation>
    <scope>NUCLEOTIDE SEQUENCE [LARGE SCALE GENOMIC DNA]</scope>
    <source>
        <strain evidence="6 7">DSM 43067</strain>
    </source>
</reference>
<dbReference type="Pfam" id="PF00440">
    <property type="entry name" value="TetR_N"/>
    <property type="match status" value="1"/>
</dbReference>
<evidence type="ECO:0000256" key="1">
    <source>
        <dbReference type="ARBA" id="ARBA00023015"/>
    </source>
</evidence>
<gene>
    <name evidence="6" type="ORF">SAMN04489713_12613</name>
</gene>
<dbReference type="PROSITE" id="PS50977">
    <property type="entry name" value="HTH_TETR_2"/>
    <property type="match status" value="1"/>
</dbReference>
<keyword evidence="3" id="KW-0804">Transcription</keyword>
<keyword evidence="1" id="KW-0805">Transcription regulation</keyword>
<dbReference type="STRING" id="1993.SAMN04489713_12613"/>
<feature type="domain" description="HTH tetR-type" evidence="5">
    <location>
        <begin position="33"/>
        <end position="93"/>
    </location>
</feature>
<dbReference type="InterPro" id="IPR011075">
    <property type="entry name" value="TetR_C"/>
</dbReference>
<dbReference type="PRINTS" id="PR00455">
    <property type="entry name" value="HTHTETR"/>
</dbReference>
<dbReference type="GO" id="GO:0003677">
    <property type="term" value="F:DNA binding"/>
    <property type="evidence" value="ECO:0007669"/>
    <property type="project" value="UniProtKB-UniRule"/>
</dbReference>
<name>A0A1I5X8D1_9ACTN</name>
<sequence>MGDSIQFGILGPVTESTATGSTAKPHRLTRKGRATRDRILQAATDLIAQHGVAGTATEDVRRAAGVSGSQLYHYFDSKRALVRAVITRQADAPPVPGQPIMGSLDSFEALRAWADAAIERQEQNGGRGECTLGSLAGELSATDQGTLDDLSKGFLRWQGLLHEGLAAMKERGELRADADLDELSLSLLTALQGGNILSQTLGNAAPLRASMNAALSHIRAYLAPA</sequence>
<dbReference type="EMBL" id="FOVH01000026">
    <property type="protein sequence ID" value="SFQ28235.1"/>
    <property type="molecule type" value="Genomic_DNA"/>
</dbReference>
<dbReference type="Proteomes" id="UP000183413">
    <property type="component" value="Unassembled WGS sequence"/>
</dbReference>
<keyword evidence="2 4" id="KW-0238">DNA-binding</keyword>